<keyword evidence="3" id="KW-1185">Reference proteome</keyword>
<dbReference type="PANTHER" id="PTHR45096:SF1">
    <property type="entry name" value="PROTEIN NEDD1"/>
    <property type="match status" value="1"/>
</dbReference>
<gene>
    <name evidence="2" type="ORF">CMV_025993</name>
</gene>
<feature type="region of interest" description="Disordered" evidence="1">
    <location>
        <begin position="55"/>
        <end position="78"/>
    </location>
</feature>
<proteinExistence type="predicted"/>
<dbReference type="Proteomes" id="UP000737018">
    <property type="component" value="Unassembled WGS sequence"/>
</dbReference>
<feature type="compositionally biased region" description="Low complexity" evidence="1">
    <location>
        <begin position="56"/>
        <end position="72"/>
    </location>
</feature>
<protein>
    <submittedName>
        <fullName evidence="2">Uncharacterized protein</fullName>
    </submittedName>
</protein>
<comment type="caution">
    <text evidence="2">The sequence shown here is derived from an EMBL/GenBank/DDBJ whole genome shotgun (WGS) entry which is preliminary data.</text>
</comment>
<reference evidence="2" key="1">
    <citation type="submission" date="2020-03" db="EMBL/GenBank/DDBJ databases">
        <title>Castanea mollissima Vanexum genome sequencing.</title>
        <authorList>
            <person name="Staton M."/>
        </authorList>
    </citation>
    <scope>NUCLEOTIDE SEQUENCE</scope>
    <source>
        <tissue evidence="2">Leaf</tissue>
    </source>
</reference>
<dbReference type="OrthoDB" id="1731597at2759"/>
<name>A0A8J4QN44_9ROSI</name>
<dbReference type="GO" id="GO:0060236">
    <property type="term" value="P:regulation of mitotic spindle organization"/>
    <property type="evidence" value="ECO:0007669"/>
    <property type="project" value="TreeGrafter"/>
</dbReference>
<dbReference type="GO" id="GO:0000919">
    <property type="term" value="P:cell plate assembly"/>
    <property type="evidence" value="ECO:0007669"/>
    <property type="project" value="TreeGrafter"/>
</dbReference>
<dbReference type="GO" id="GO:0140496">
    <property type="term" value="F:gamma-tubulin complex binding"/>
    <property type="evidence" value="ECO:0007669"/>
    <property type="project" value="InterPro"/>
</dbReference>
<organism evidence="2 3">
    <name type="scientific">Castanea mollissima</name>
    <name type="common">Chinese chestnut</name>
    <dbReference type="NCBI Taxonomy" id="60419"/>
    <lineage>
        <taxon>Eukaryota</taxon>
        <taxon>Viridiplantae</taxon>
        <taxon>Streptophyta</taxon>
        <taxon>Embryophyta</taxon>
        <taxon>Tracheophyta</taxon>
        <taxon>Spermatophyta</taxon>
        <taxon>Magnoliopsida</taxon>
        <taxon>eudicotyledons</taxon>
        <taxon>Gunneridae</taxon>
        <taxon>Pentapetalae</taxon>
        <taxon>rosids</taxon>
        <taxon>fabids</taxon>
        <taxon>Fagales</taxon>
        <taxon>Fagaceae</taxon>
        <taxon>Castanea</taxon>
    </lineage>
</organism>
<dbReference type="GO" id="GO:0010968">
    <property type="term" value="P:regulation of microtubule nucleation"/>
    <property type="evidence" value="ECO:0007669"/>
    <property type="project" value="InterPro"/>
</dbReference>
<evidence type="ECO:0000256" key="1">
    <source>
        <dbReference type="SAM" id="MobiDB-lite"/>
    </source>
</evidence>
<dbReference type="InterPro" id="IPR044621">
    <property type="entry name" value="NEDD1"/>
</dbReference>
<dbReference type="GO" id="GO:2000694">
    <property type="term" value="P:regulation of phragmoplast microtubule organization"/>
    <property type="evidence" value="ECO:0007669"/>
    <property type="project" value="TreeGrafter"/>
</dbReference>
<evidence type="ECO:0000313" key="3">
    <source>
        <dbReference type="Proteomes" id="UP000737018"/>
    </source>
</evidence>
<dbReference type="GO" id="GO:0032467">
    <property type="term" value="P:positive regulation of cytokinesis"/>
    <property type="evidence" value="ECO:0007669"/>
    <property type="project" value="TreeGrafter"/>
</dbReference>
<sequence>MLSLEDPSVFRWCWFSSSLVLVVRLTMSNFYEIFSYDAYSVLALDDTRSSFTILGSTPSPSSKSEDSSITPPEAWGGERLSDKYTHLRQPVPLPSRFGTLASGGQSSGGSMFGGLQDLSSSTSQTSINSLTNSNFGYANFRANDVSLNQETSFGFPEHLTSSSTSLSLGTKGITGQTNLDLPGPASSTLPRRFSTYAERISTASSFSDGTSLSVGSPKLKKTGAETREELLNNLLAKSDTVAALEPGILPSMNV</sequence>
<dbReference type="PANTHER" id="PTHR45096">
    <property type="entry name" value="PROTEIN NEDD1"/>
    <property type="match status" value="1"/>
</dbReference>
<dbReference type="AlphaFoldDB" id="A0A8J4QN44"/>
<evidence type="ECO:0000313" key="2">
    <source>
        <dbReference type="EMBL" id="KAF3947948.1"/>
    </source>
</evidence>
<dbReference type="GO" id="GO:0005828">
    <property type="term" value="C:kinetochore microtubule"/>
    <property type="evidence" value="ECO:0007669"/>
    <property type="project" value="TreeGrafter"/>
</dbReference>
<accession>A0A8J4QN44</accession>
<dbReference type="EMBL" id="JRKL02007253">
    <property type="protein sequence ID" value="KAF3947948.1"/>
    <property type="molecule type" value="Genomic_DNA"/>
</dbReference>